<proteinExistence type="predicted"/>
<keyword evidence="2" id="KW-0418">Kinase</keyword>
<dbReference type="EMBL" id="KE747843">
    <property type="protein sequence ID" value="RMZ74085.1"/>
    <property type="molecule type" value="Genomic_DNA"/>
</dbReference>
<reference evidence="2 3" key="1">
    <citation type="journal article" date="2014" name="PLoS ONE">
        <title>De novo Genome Assembly of the Fungal Plant Pathogen Pyrenophora semeniperda.</title>
        <authorList>
            <person name="Soliai M.M."/>
            <person name="Meyer S.E."/>
            <person name="Udall J.A."/>
            <person name="Elzinga D.E."/>
            <person name="Hermansen R.A."/>
            <person name="Bodily P.M."/>
            <person name="Hart A.A."/>
            <person name="Coleman C.E."/>
        </authorList>
    </citation>
    <scope>NUCLEOTIDE SEQUENCE [LARGE SCALE GENOMIC DNA]</scope>
    <source>
        <strain evidence="2 3">CCB06</strain>
        <tissue evidence="2">Mycelium</tissue>
    </source>
</reference>
<evidence type="ECO:0000313" key="3">
    <source>
        <dbReference type="Proteomes" id="UP000265663"/>
    </source>
</evidence>
<name>A0A3M7MHT4_9PLEO</name>
<dbReference type="GO" id="GO:0016301">
    <property type="term" value="F:kinase activity"/>
    <property type="evidence" value="ECO:0007669"/>
    <property type="project" value="UniProtKB-KW"/>
</dbReference>
<keyword evidence="1" id="KW-1133">Transmembrane helix</keyword>
<organism evidence="2 3">
    <name type="scientific">Pyrenophora seminiperda CCB06</name>
    <dbReference type="NCBI Taxonomy" id="1302712"/>
    <lineage>
        <taxon>Eukaryota</taxon>
        <taxon>Fungi</taxon>
        <taxon>Dikarya</taxon>
        <taxon>Ascomycota</taxon>
        <taxon>Pezizomycotina</taxon>
        <taxon>Dothideomycetes</taxon>
        <taxon>Pleosporomycetidae</taxon>
        <taxon>Pleosporales</taxon>
        <taxon>Pleosporineae</taxon>
        <taxon>Pleosporaceae</taxon>
        <taxon>Pyrenophora</taxon>
    </lineage>
</organism>
<feature type="transmembrane region" description="Helical" evidence="1">
    <location>
        <begin position="97"/>
        <end position="117"/>
    </location>
</feature>
<dbReference type="AlphaFoldDB" id="A0A3M7MHT4"/>
<evidence type="ECO:0000313" key="2">
    <source>
        <dbReference type="EMBL" id="RMZ74085.1"/>
    </source>
</evidence>
<protein>
    <submittedName>
        <fullName evidence="2">Serine threonine-kinase</fullName>
    </submittedName>
</protein>
<keyword evidence="3" id="KW-1185">Reference proteome</keyword>
<feature type="transmembrane region" description="Helical" evidence="1">
    <location>
        <begin position="67"/>
        <end position="85"/>
    </location>
</feature>
<sequence length="179" mass="19641">MDPLSNPSAWYSIVGAALVVFLVLCFITHLAFQWLASRTTDAILKYLVYSTMSLFRLPKWRFSVKDVLFPVLYLISNGLCIGWGIKAAEELSSRCASLLATNLVLLLPGASITADILHVSLRTYHRMHSVIGLVALIEGSIHAGQKLTAVRWTGDMGSVSGTAVSKFTPITTAWPYVLR</sequence>
<evidence type="ECO:0000256" key="1">
    <source>
        <dbReference type="SAM" id="Phobius"/>
    </source>
</evidence>
<keyword evidence="1" id="KW-0812">Transmembrane</keyword>
<keyword evidence="1" id="KW-0472">Membrane</keyword>
<feature type="transmembrane region" description="Helical" evidence="1">
    <location>
        <begin position="12"/>
        <end position="36"/>
    </location>
</feature>
<gene>
    <name evidence="2" type="ORF">GMOD_00004923</name>
</gene>
<keyword evidence="2" id="KW-0808">Transferase</keyword>
<accession>A0A3M7MHT4</accession>
<dbReference type="Proteomes" id="UP000265663">
    <property type="component" value="Unassembled WGS sequence"/>
</dbReference>
<dbReference type="OrthoDB" id="4494341at2759"/>